<proteinExistence type="predicted"/>
<dbReference type="RefSeq" id="XP_007415202.1">
    <property type="nucleotide sequence ID" value="XM_007415140.1"/>
</dbReference>
<sequence length="170" mass="18613">MKYGGRGRFGAIILHLRPYISPTESPTPNPEKAVRSMACSAASSVPMPLQLIPDSTVRKPDWAVRVLPCCMACQHCERHSKSICERTSPVTSNGSRVLSGRGSLGRSAGRIDSLLFHLHGRRAVDVLPSWDWPKVGDQCCKINSRLSGYRRCIALRAGVTGNARCRENIA</sequence>
<dbReference type="InParanoid" id="F4S177"/>
<reference evidence="2" key="1">
    <citation type="journal article" date="2011" name="Proc. Natl. Acad. Sci. U.S.A.">
        <title>Obligate biotrophy features unraveled by the genomic analysis of rust fungi.</title>
        <authorList>
            <person name="Duplessis S."/>
            <person name="Cuomo C.A."/>
            <person name="Lin Y.-C."/>
            <person name="Aerts A."/>
            <person name="Tisserant E."/>
            <person name="Veneault-Fourrey C."/>
            <person name="Joly D.L."/>
            <person name="Hacquard S."/>
            <person name="Amselem J."/>
            <person name="Cantarel B.L."/>
            <person name="Chiu R."/>
            <person name="Coutinho P.M."/>
            <person name="Feau N."/>
            <person name="Field M."/>
            <person name="Frey P."/>
            <person name="Gelhaye E."/>
            <person name="Goldberg J."/>
            <person name="Grabherr M.G."/>
            <person name="Kodira C.D."/>
            <person name="Kohler A."/>
            <person name="Kuees U."/>
            <person name="Lindquist E.A."/>
            <person name="Lucas S.M."/>
            <person name="Mago R."/>
            <person name="Mauceli E."/>
            <person name="Morin E."/>
            <person name="Murat C."/>
            <person name="Pangilinan J.L."/>
            <person name="Park R."/>
            <person name="Pearson M."/>
            <person name="Quesneville H."/>
            <person name="Rouhier N."/>
            <person name="Sakthikumar S."/>
            <person name="Salamov A.A."/>
            <person name="Schmutz J."/>
            <person name="Selles B."/>
            <person name="Shapiro H."/>
            <person name="Tanguay P."/>
            <person name="Tuskan G.A."/>
            <person name="Henrissat B."/>
            <person name="Van de Peer Y."/>
            <person name="Rouze P."/>
            <person name="Ellis J.G."/>
            <person name="Dodds P.N."/>
            <person name="Schein J.E."/>
            <person name="Zhong S."/>
            <person name="Hamelin R.C."/>
            <person name="Grigoriev I.V."/>
            <person name="Szabo L.J."/>
            <person name="Martin F."/>
        </authorList>
    </citation>
    <scope>NUCLEOTIDE SEQUENCE [LARGE SCALE GENOMIC DNA]</scope>
    <source>
        <strain evidence="2">98AG31 / pathotype 3-4-7</strain>
    </source>
</reference>
<dbReference type="GeneID" id="18924214"/>
<gene>
    <name evidence="1" type="ORF">MELLADRAFT_110857</name>
</gene>
<dbReference type="AlphaFoldDB" id="F4S177"/>
<dbReference type="VEuPathDB" id="FungiDB:MELLADRAFT_110857"/>
<evidence type="ECO:0000313" key="1">
    <source>
        <dbReference type="EMBL" id="EGG01611.1"/>
    </source>
</evidence>
<dbReference type="Proteomes" id="UP000001072">
    <property type="component" value="Unassembled WGS sequence"/>
</dbReference>
<name>F4S177_MELLP</name>
<keyword evidence="2" id="KW-1185">Reference proteome</keyword>
<dbReference type="HOGENOM" id="CLU_1570987_0_0_1"/>
<evidence type="ECO:0000313" key="2">
    <source>
        <dbReference type="Proteomes" id="UP000001072"/>
    </source>
</evidence>
<protein>
    <submittedName>
        <fullName evidence="1">Uncharacterized protein</fullName>
    </submittedName>
</protein>
<accession>F4S177</accession>
<organism evidence="2">
    <name type="scientific">Melampsora larici-populina (strain 98AG31 / pathotype 3-4-7)</name>
    <name type="common">Poplar leaf rust fungus</name>
    <dbReference type="NCBI Taxonomy" id="747676"/>
    <lineage>
        <taxon>Eukaryota</taxon>
        <taxon>Fungi</taxon>
        <taxon>Dikarya</taxon>
        <taxon>Basidiomycota</taxon>
        <taxon>Pucciniomycotina</taxon>
        <taxon>Pucciniomycetes</taxon>
        <taxon>Pucciniales</taxon>
        <taxon>Melampsoraceae</taxon>
        <taxon>Melampsora</taxon>
    </lineage>
</organism>
<dbReference type="KEGG" id="mlr:MELLADRAFT_110857"/>
<dbReference type="EMBL" id="GL883137">
    <property type="protein sequence ID" value="EGG01611.1"/>
    <property type="molecule type" value="Genomic_DNA"/>
</dbReference>